<proteinExistence type="predicted"/>
<organism evidence="1">
    <name type="scientific">Chromera velia CCMP2878</name>
    <dbReference type="NCBI Taxonomy" id="1169474"/>
    <lineage>
        <taxon>Eukaryota</taxon>
        <taxon>Sar</taxon>
        <taxon>Alveolata</taxon>
        <taxon>Colpodellida</taxon>
        <taxon>Chromeraceae</taxon>
        <taxon>Chromera</taxon>
    </lineage>
</organism>
<dbReference type="VEuPathDB" id="CryptoDB:Cvel_27083"/>
<dbReference type="EMBL" id="CDMZ01002542">
    <property type="protein sequence ID" value="CEM42834.1"/>
    <property type="molecule type" value="Genomic_DNA"/>
</dbReference>
<reference evidence="1" key="1">
    <citation type="submission" date="2014-11" db="EMBL/GenBank/DDBJ databases">
        <authorList>
            <person name="Otto D Thomas"/>
            <person name="Naeem Raeece"/>
        </authorList>
    </citation>
    <scope>NUCLEOTIDE SEQUENCE</scope>
</reference>
<dbReference type="AlphaFoldDB" id="A0A0G4HG14"/>
<gene>
    <name evidence="1" type="ORF">Cvel_27083</name>
</gene>
<evidence type="ECO:0000313" key="1">
    <source>
        <dbReference type="EMBL" id="CEM42834.1"/>
    </source>
</evidence>
<protein>
    <submittedName>
        <fullName evidence="1">Uncharacterized protein</fullName>
    </submittedName>
</protein>
<dbReference type="PhylomeDB" id="A0A0G4HG14"/>
<name>A0A0G4HG14_9ALVE</name>
<sequence length="244" mass="27899">MLLNRIAWVAAGGEKTLRFLDFVQKHRVVKDDVAKWLNKCEHCVLLADELNRLLTEQTVDGQVCQTALDRSPCVQFLNNHFLTPKGRGLVFSSRTFSTTLFLEYILFRQGVGRPVRVRSLPLVETMDEARKLGKDAERATLAWLGRSPGLVFCHYDPRSQRKVGSAKKRFEKVNARIEAGTLPHLVHAELTGSGYRLPEEWREFVDVRFNIDQSIDPLHIWPPCYLSEALDAAACHEHWHGKPE</sequence>
<accession>A0A0G4HG14</accession>